<accession>A0AA38X2U8</accession>
<name>A0AA38X2U8_9EURO</name>
<feature type="region of interest" description="Disordered" evidence="1">
    <location>
        <begin position="396"/>
        <end position="436"/>
    </location>
</feature>
<feature type="compositionally biased region" description="Basic and acidic residues" evidence="1">
    <location>
        <begin position="244"/>
        <end position="253"/>
    </location>
</feature>
<dbReference type="PANTHER" id="PTHR35391">
    <property type="entry name" value="C2H2-TYPE DOMAIN-CONTAINING PROTEIN-RELATED"/>
    <property type="match status" value="1"/>
</dbReference>
<feature type="region of interest" description="Disordered" evidence="1">
    <location>
        <begin position="165"/>
        <end position="190"/>
    </location>
</feature>
<proteinExistence type="predicted"/>
<evidence type="ECO:0000313" key="4">
    <source>
        <dbReference type="Proteomes" id="UP001172673"/>
    </source>
</evidence>
<feature type="region of interest" description="Disordered" evidence="1">
    <location>
        <begin position="487"/>
        <end position="507"/>
    </location>
</feature>
<feature type="domain" description="DUF6590" evidence="2">
    <location>
        <begin position="468"/>
        <end position="623"/>
    </location>
</feature>
<sequence>MASEDPEQASSYNAQQYEVRKWSEAPLRPLVAGSPPVREQTALAAHGPGEPKAFEQASLDLPPDSISQFLAIPAGDFTTSRRFILSHSELISVSRTEVSDSALQALDSKDNASFLRYIERLVLIDGCKTNDPSHRNRYLTRLVDGDTESLRAFYDSCNKYVRQARQSHKAESTRQTRQSHETGPTYVEEERISRPVTDQFEVKAARRGSGIPIPTSYSKHRQQQQLVDSRQVTITDSFPLSRSAHKETDEHEQSFTATTRVAAGQPALQRRRSNVNDSLDQPPPNASFYDPKRSTIPVSSKGYDTQDTTQFTSAHNVQPSHLPRPGHLTDSSRAPKPDEHTFSAYKTPTVFPTPLSRDLFADHQTSSFPHVTTSTFGQPRPAGQQTLGLLGHLAESQGHESHAPIKRPPPAPHKPSWKGSIGAGQDPQIPRLNTVRDKENIDYRGDVQRRKFESHREELDPEYEVQHSSFFVEGRVFLIPWPENFGVSRKTSNSRRPDDRKGPIKGRYGEQIFSHPVRMVVVQEKPGGYSHCIRISSYGGQGTQFKNIPEGELLAHAVIYASTQRAPAGEARLTKEPIAVTMNPGETLSQSSRIHFGKIYTVEHNVKVKPVGHIARGSMPYFKSYFIRENFPQGSSP</sequence>
<comment type="caution">
    <text evidence="3">The sequence shown here is derived from an EMBL/GenBank/DDBJ whole genome shotgun (WGS) entry which is preliminary data.</text>
</comment>
<keyword evidence="4" id="KW-1185">Reference proteome</keyword>
<dbReference type="Proteomes" id="UP001172673">
    <property type="component" value="Unassembled WGS sequence"/>
</dbReference>
<dbReference type="InterPro" id="IPR046497">
    <property type="entry name" value="DUF6590"/>
</dbReference>
<dbReference type="EMBL" id="JAPDRK010000015">
    <property type="protein sequence ID" value="KAJ9605760.1"/>
    <property type="molecule type" value="Genomic_DNA"/>
</dbReference>
<dbReference type="AlphaFoldDB" id="A0AA38X2U8"/>
<dbReference type="Pfam" id="PF20233">
    <property type="entry name" value="DUF6590"/>
    <property type="match status" value="1"/>
</dbReference>
<evidence type="ECO:0000259" key="2">
    <source>
        <dbReference type="Pfam" id="PF20233"/>
    </source>
</evidence>
<gene>
    <name evidence="3" type="ORF">H2200_009609</name>
</gene>
<feature type="region of interest" description="Disordered" evidence="1">
    <location>
        <begin position="30"/>
        <end position="53"/>
    </location>
</feature>
<evidence type="ECO:0000313" key="3">
    <source>
        <dbReference type="EMBL" id="KAJ9605760.1"/>
    </source>
</evidence>
<feature type="region of interest" description="Disordered" evidence="1">
    <location>
        <begin position="205"/>
        <end position="349"/>
    </location>
</feature>
<feature type="compositionally biased region" description="Basic and acidic residues" evidence="1">
    <location>
        <begin position="168"/>
        <end position="180"/>
    </location>
</feature>
<feature type="compositionally biased region" description="Polar residues" evidence="1">
    <location>
        <begin position="223"/>
        <end position="240"/>
    </location>
</feature>
<dbReference type="PANTHER" id="PTHR35391:SF5">
    <property type="entry name" value="DUF6590 DOMAIN-CONTAINING PROTEIN"/>
    <property type="match status" value="1"/>
</dbReference>
<evidence type="ECO:0000256" key="1">
    <source>
        <dbReference type="SAM" id="MobiDB-lite"/>
    </source>
</evidence>
<organism evidence="3 4">
    <name type="scientific">Cladophialophora chaetospira</name>
    <dbReference type="NCBI Taxonomy" id="386627"/>
    <lineage>
        <taxon>Eukaryota</taxon>
        <taxon>Fungi</taxon>
        <taxon>Dikarya</taxon>
        <taxon>Ascomycota</taxon>
        <taxon>Pezizomycotina</taxon>
        <taxon>Eurotiomycetes</taxon>
        <taxon>Chaetothyriomycetidae</taxon>
        <taxon>Chaetothyriales</taxon>
        <taxon>Herpotrichiellaceae</taxon>
        <taxon>Cladophialophora</taxon>
    </lineage>
</organism>
<protein>
    <recommendedName>
        <fullName evidence="2">DUF6590 domain-containing protein</fullName>
    </recommendedName>
</protein>
<reference evidence="3" key="1">
    <citation type="submission" date="2022-10" db="EMBL/GenBank/DDBJ databases">
        <title>Culturing micro-colonial fungi from biological soil crusts in the Mojave desert and describing Neophaeococcomyces mojavensis, and introducing the new genera and species Taxawa tesnikishii.</title>
        <authorList>
            <person name="Kurbessoian T."/>
            <person name="Stajich J.E."/>
        </authorList>
    </citation>
    <scope>NUCLEOTIDE SEQUENCE</scope>
    <source>
        <strain evidence="3">TK_41</strain>
    </source>
</reference>
<feature type="compositionally biased region" description="Polar residues" evidence="1">
    <location>
        <begin position="296"/>
        <end position="319"/>
    </location>
</feature>